<dbReference type="InterPro" id="IPR036770">
    <property type="entry name" value="Ankyrin_rpt-contain_sf"/>
</dbReference>
<dbReference type="PROSITE" id="PS50088">
    <property type="entry name" value="ANK_REPEAT"/>
    <property type="match status" value="2"/>
</dbReference>
<sequence>MIALRDADCDPYIFKELISAGASLKRLTLDASNTAITAINTVATRRNNVSSLAYIAPRVDSVNGKDKCGKTIQYATIGGSEAITEIISKCPGFEVNAKASNGHSALYFAAVFGSAEVLPMLIRYGAKVESGDSDGMTLLQLAIFYREKKAADILLGMGAEIVFPVGTPLSQGTALHATVSGASSSETVLRYLLTKHPKFRATAVINGPDMNGWTTLHKAAYYGDHDGIEALLEYGADRTLRDASKGRKPGRTPLGRVSEPLKIEH</sequence>
<proteinExistence type="predicted"/>
<dbReference type="PANTHER" id="PTHR24123:SF33">
    <property type="entry name" value="PROTEIN HOS4"/>
    <property type="match status" value="1"/>
</dbReference>
<dbReference type="Gene3D" id="1.25.40.20">
    <property type="entry name" value="Ankyrin repeat-containing domain"/>
    <property type="match status" value="2"/>
</dbReference>
<evidence type="ECO:0000313" key="6">
    <source>
        <dbReference type="Proteomes" id="UP001590951"/>
    </source>
</evidence>
<dbReference type="Proteomes" id="UP001590951">
    <property type="component" value="Unassembled WGS sequence"/>
</dbReference>
<keyword evidence="1" id="KW-0677">Repeat</keyword>
<gene>
    <name evidence="5" type="ORF">ABVK25_000625</name>
</gene>
<dbReference type="InterPro" id="IPR051165">
    <property type="entry name" value="Multifunctional_ANK_Repeat"/>
</dbReference>
<dbReference type="SUPFAM" id="SSF48403">
    <property type="entry name" value="Ankyrin repeat"/>
    <property type="match status" value="1"/>
</dbReference>
<evidence type="ECO:0000256" key="3">
    <source>
        <dbReference type="PROSITE-ProRule" id="PRU00023"/>
    </source>
</evidence>
<dbReference type="Pfam" id="PF12796">
    <property type="entry name" value="Ank_2"/>
    <property type="match status" value="2"/>
</dbReference>
<evidence type="ECO:0000256" key="4">
    <source>
        <dbReference type="SAM" id="MobiDB-lite"/>
    </source>
</evidence>
<keyword evidence="2 3" id="KW-0040">ANK repeat</keyword>
<evidence type="ECO:0000256" key="1">
    <source>
        <dbReference type="ARBA" id="ARBA00022737"/>
    </source>
</evidence>
<keyword evidence="6" id="KW-1185">Reference proteome</keyword>
<accession>A0ABR4BS66</accession>
<protein>
    <recommendedName>
        <fullName evidence="7">Ankyrin</fullName>
    </recommendedName>
</protein>
<evidence type="ECO:0008006" key="7">
    <source>
        <dbReference type="Google" id="ProtNLM"/>
    </source>
</evidence>
<feature type="repeat" description="ANK" evidence="3">
    <location>
        <begin position="211"/>
        <end position="243"/>
    </location>
</feature>
<comment type="caution">
    <text evidence="5">The sequence shown here is derived from an EMBL/GenBank/DDBJ whole genome shotgun (WGS) entry which is preliminary data.</text>
</comment>
<feature type="repeat" description="ANK" evidence="3">
    <location>
        <begin position="101"/>
        <end position="133"/>
    </location>
</feature>
<dbReference type="PANTHER" id="PTHR24123">
    <property type="entry name" value="ANKYRIN REPEAT-CONTAINING"/>
    <property type="match status" value="1"/>
</dbReference>
<evidence type="ECO:0000256" key="2">
    <source>
        <dbReference type="ARBA" id="ARBA00023043"/>
    </source>
</evidence>
<dbReference type="EMBL" id="JBHFEH010000001">
    <property type="protein sequence ID" value="KAL2059333.1"/>
    <property type="molecule type" value="Genomic_DNA"/>
</dbReference>
<dbReference type="PROSITE" id="PS50297">
    <property type="entry name" value="ANK_REP_REGION"/>
    <property type="match status" value="2"/>
</dbReference>
<dbReference type="SMART" id="SM00248">
    <property type="entry name" value="ANK"/>
    <property type="match status" value="4"/>
</dbReference>
<evidence type="ECO:0000313" key="5">
    <source>
        <dbReference type="EMBL" id="KAL2059333.1"/>
    </source>
</evidence>
<organism evidence="5 6">
    <name type="scientific">Lepraria finkii</name>
    <dbReference type="NCBI Taxonomy" id="1340010"/>
    <lineage>
        <taxon>Eukaryota</taxon>
        <taxon>Fungi</taxon>
        <taxon>Dikarya</taxon>
        <taxon>Ascomycota</taxon>
        <taxon>Pezizomycotina</taxon>
        <taxon>Lecanoromycetes</taxon>
        <taxon>OSLEUM clade</taxon>
        <taxon>Lecanoromycetidae</taxon>
        <taxon>Lecanorales</taxon>
        <taxon>Lecanorineae</taxon>
        <taxon>Stereocaulaceae</taxon>
        <taxon>Lepraria</taxon>
    </lineage>
</organism>
<feature type="region of interest" description="Disordered" evidence="4">
    <location>
        <begin position="242"/>
        <end position="265"/>
    </location>
</feature>
<name>A0ABR4BS66_9LECA</name>
<reference evidence="5 6" key="1">
    <citation type="submission" date="2024-09" db="EMBL/GenBank/DDBJ databases">
        <title>Rethinking Asexuality: The Enigmatic Case of Functional Sexual Genes in Lepraria (Stereocaulaceae).</title>
        <authorList>
            <person name="Doellman M."/>
            <person name="Sun Y."/>
            <person name="Barcenas-Pena A."/>
            <person name="Lumbsch H.T."/>
            <person name="Grewe F."/>
        </authorList>
    </citation>
    <scope>NUCLEOTIDE SEQUENCE [LARGE SCALE GENOMIC DNA]</scope>
    <source>
        <strain evidence="5 6">Grewe 0041</strain>
    </source>
</reference>
<dbReference type="InterPro" id="IPR002110">
    <property type="entry name" value="Ankyrin_rpt"/>
</dbReference>